<name>A0ABP6W490_9PSEU</name>
<accession>A0ABP6W490</accession>
<evidence type="ECO:0000256" key="3">
    <source>
        <dbReference type="ARBA" id="ARBA00023163"/>
    </source>
</evidence>
<protein>
    <submittedName>
        <fullName evidence="5">Helix-turn-helix domain-containing protein</fullName>
    </submittedName>
</protein>
<dbReference type="PANTHER" id="PTHR33204">
    <property type="entry name" value="TRANSCRIPTIONAL REGULATOR, MARR FAMILY"/>
    <property type="match status" value="1"/>
</dbReference>
<dbReference type="InterPro" id="IPR002577">
    <property type="entry name" value="HTH_HxlR"/>
</dbReference>
<evidence type="ECO:0000313" key="5">
    <source>
        <dbReference type="EMBL" id="GAA3544653.1"/>
    </source>
</evidence>
<evidence type="ECO:0000259" key="4">
    <source>
        <dbReference type="PROSITE" id="PS51118"/>
    </source>
</evidence>
<keyword evidence="1" id="KW-0805">Transcription regulation</keyword>
<keyword evidence="2" id="KW-0238">DNA-binding</keyword>
<dbReference type="Proteomes" id="UP001500689">
    <property type="component" value="Unassembled WGS sequence"/>
</dbReference>
<evidence type="ECO:0000256" key="1">
    <source>
        <dbReference type="ARBA" id="ARBA00023015"/>
    </source>
</evidence>
<reference evidence="6" key="1">
    <citation type="journal article" date="2019" name="Int. J. Syst. Evol. Microbiol.">
        <title>The Global Catalogue of Microorganisms (GCM) 10K type strain sequencing project: providing services to taxonomists for standard genome sequencing and annotation.</title>
        <authorList>
            <consortium name="The Broad Institute Genomics Platform"/>
            <consortium name="The Broad Institute Genome Sequencing Center for Infectious Disease"/>
            <person name="Wu L."/>
            <person name="Ma J."/>
        </authorList>
    </citation>
    <scope>NUCLEOTIDE SEQUENCE [LARGE SCALE GENOMIC DNA]</scope>
    <source>
        <strain evidence="6">JCM 16898</strain>
    </source>
</reference>
<proteinExistence type="predicted"/>
<comment type="caution">
    <text evidence="5">The sequence shown here is derived from an EMBL/GenBank/DDBJ whole genome shotgun (WGS) entry which is preliminary data.</text>
</comment>
<feature type="domain" description="HTH hxlR-type" evidence="4">
    <location>
        <begin position="12"/>
        <end position="110"/>
    </location>
</feature>
<keyword evidence="6" id="KW-1185">Reference proteome</keyword>
<organism evidence="5 6">
    <name type="scientific">Amycolatopsis ultiminotia</name>
    <dbReference type="NCBI Taxonomy" id="543629"/>
    <lineage>
        <taxon>Bacteria</taxon>
        <taxon>Bacillati</taxon>
        <taxon>Actinomycetota</taxon>
        <taxon>Actinomycetes</taxon>
        <taxon>Pseudonocardiales</taxon>
        <taxon>Pseudonocardiaceae</taxon>
        <taxon>Amycolatopsis</taxon>
    </lineage>
</organism>
<dbReference type="EMBL" id="BAAAZN010000005">
    <property type="protein sequence ID" value="GAA3544653.1"/>
    <property type="molecule type" value="Genomic_DNA"/>
</dbReference>
<dbReference type="Pfam" id="PF01638">
    <property type="entry name" value="HxlR"/>
    <property type="match status" value="1"/>
</dbReference>
<dbReference type="PROSITE" id="PS51118">
    <property type="entry name" value="HTH_HXLR"/>
    <property type="match status" value="1"/>
</dbReference>
<dbReference type="Gene3D" id="1.10.10.10">
    <property type="entry name" value="Winged helix-like DNA-binding domain superfamily/Winged helix DNA-binding domain"/>
    <property type="match status" value="1"/>
</dbReference>
<dbReference type="RefSeq" id="WP_344860016.1">
    <property type="nucleotide sequence ID" value="NZ_BAAAZN010000005.1"/>
</dbReference>
<dbReference type="PANTHER" id="PTHR33204:SF18">
    <property type="entry name" value="TRANSCRIPTIONAL REGULATORY PROTEIN"/>
    <property type="match status" value="1"/>
</dbReference>
<evidence type="ECO:0000313" key="6">
    <source>
        <dbReference type="Proteomes" id="UP001500689"/>
    </source>
</evidence>
<sequence>MGRRDSWTGAPCPVARGADVLCDPWTIVILRDAHAGLTRFDQFREKLGIADNVLSTRLGRMVETGLLARVPYREHGRTRHEYRLTSAGADTLPVIHAVAHWGGAHTSSPAPAEPMRLVHLPCGQDTRPGPSCDHCGAELQRDDLHRVETWRYGIDAPLAEPVTP</sequence>
<dbReference type="InterPro" id="IPR036390">
    <property type="entry name" value="WH_DNA-bd_sf"/>
</dbReference>
<keyword evidence="3" id="KW-0804">Transcription</keyword>
<gene>
    <name evidence="5" type="ORF">GCM10022222_30410</name>
</gene>
<dbReference type="SUPFAM" id="SSF46785">
    <property type="entry name" value="Winged helix' DNA-binding domain"/>
    <property type="match status" value="1"/>
</dbReference>
<evidence type="ECO:0000256" key="2">
    <source>
        <dbReference type="ARBA" id="ARBA00023125"/>
    </source>
</evidence>
<dbReference type="InterPro" id="IPR036388">
    <property type="entry name" value="WH-like_DNA-bd_sf"/>
</dbReference>